<proteinExistence type="predicted"/>
<reference evidence="1 2" key="1">
    <citation type="submission" date="2017-03" db="EMBL/GenBank/DDBJ databases">
        <title>Draft genome sequence of Streptomyces scabrisporus NF3, endophyte isolated from Amphipterygium adstringens.</title>
        <authorList>
            <person name="Vazquez M."/>
            <person name="Ceapa C.D."/>
            <person name="Rodriguez Luna D."/>
            <person name="Sanchez Esquivel S."/>
        </authorList>
    </citation>
    <scope>NUCLEOTIDE SEQUENCE [LARGE SCALE GENOMIC DNA]</scope>
    <source>
        <strain evidence="1 2">NF3</strain>
    </source>
</reference>
<accession>A0A1T3NIM2</accession>
<sequence length="95" mass="10206">MLDIGSHLQALALALDEMLPDLTHRQIAAAQRESIAGPSLGSGIWWTNWCAARLADRTAGATWADIGRALGIGADAARHRYGHPRLLWPAPPDSD</sequence>
<name>A0A1T3NIM2_9ACTN</name>
<evidence type="ECO:0000313" key="2">
    <source>
        <dbReference type="Proteomes" id="UP000190037"/>
    </source>
</evidence>
<keyword evidence="2" id="KW-1185">Reference proteome</keyword>
<dbReference type="RefSeq" id="WP_078982487.1">
    <property type="nucleotide sequence ID" value="NZ_MWQN01000005.1"/>
</dbReference>
<evidence type="ECO:0000313" key="1">
    <source>
        <dbReference type="EMBL" id="OPC76642.1"/>
    </source>
</evidence>
<gene>
    <name evidence="1" type="ORF">B4N89_44940</name>
</gene>
<dbReference type="EMBL" id="MWQN01000005">
    <property type="protein sequence ID" value="OPC76642.1"/>
    <property type="molecule type" value="Genomic_DNA"/>
</dbReference>
<comment type="caution">
    <text evidence="1">The sequence shown here is derived from an EMBL/GenBank/DDBJ whole genome shotgun (WGS) entry which is preliminary data.</text>
</comment>
<dbReference type="AlphaFoldDB" id="A0A1T3NIM2"/>
<organism evidence="1 2">
    <name type="scientific">Embleya scabrispora</name>
    <dbReference type="NCBI Taxonomy" id="159449"/>
    <lineage>
        <taxon>Bacteria</taxon>
        <taxon>Bacillati</taxon>
        <taxon>Actinomycetota</taxon>
        <taxon>Actinomycetes</taxon>
        <taxon>Kitasatosporales</taxon>
        <taxon>Streptomycetaceae</taxon>
        <taxon>Embleya</taxon>
    </lineage>
</organism>
<dbReference type="Proteomes" id="UP000190037">
    <property type="component" value="Unassembled WGS sequence"/>
</dbReference>
<protein>
    <submittedName>
        <fullName evidence="1">Uncharacterized protein</fullName>
    </submittedName>
</protein>
<dbReference type="OrthoDB" id="4240412at2"/>